<reference evidence="2" key="1">
    <citation type="submission" date="2016-11" db="EMBL/GenBank/DDBJ databases">
        <authorList>
            <person name="Varghese N."/>
            <person name="Submissions S."/>
        </authorList>
    </citation>
    <scope>NUCLEOTIDE SEQUENCE [LARGE SCALE GENOMIC DNA]</scope>
    <source>
        <strain evidence="2">C3</strain>
    </source>
</reference>
<protein>
    <submittedName>
        <fullName evidence="1">Uncharacterized protein</fullName>
    </submittedName>
</protein>
<accession>A0A1K1M675</accession>
<dbReference type="EMBL" id="FPJA01000004">
    <property type="protein sequence ID" value="SFW18674.1"/>
    <property type="molecule type" value="Genomic_DNA"/>
</dbReference>
<organism evidence="1 2">
    <name type="scientific">Selenomonas ruminantium</name>
    <dbReference type="NCBI Taxonomy" id="971"/>
    <lineage>
        <taxon>Bacteria</taxon>
        <taxon>Bacillati</taxon>
        <taxon>Bacillota</taxon>
        <taxon>Negativicutes</taxon>
        <taxon>Selenomonadales</taxon>
        <taxon>Selenomonadaceae</taxon>
        <taxon>Selenomonas</taxon>
    </lineage>
</organism>
<dbReference type="RefSeq" id="WP_256219518.1">
    <property type="nucleotide sequence ID" value="NZ_FPJA01000004.1"/>
</dbReference>
<keyword evidence="2" id="KW-1185">Reference proteome</keyword>
<gene>
    <name evidence="1" type="ORF">SAMN02910323_0609</name>
</gene>
<dbReference type="Proteomes" id="UP000182958">
    <property type="component" value="Unassembled WGS sequence"/>
</dbReference>
<sequence>MKVLNVYGGTETDLVGEYVKWFWYQNAMVTMQEQLQGHKLKML</sequence>
<dbReference type="AlphaFoldDB" id="A0A1K1M675"/>
<name>A0A1K1M675_SELRU</name>
<evidence type="ECO:0000313" key="1">
    <source>
        <dbReference type="EMBL" id="SFW18674.1"/>
    </source>
</evidence>
<evidence type="ECO:0000313" key="2">
    <source>
        <dbReference type="Proteomes" id="UP000182958"/>
    </source>
</evidence>
<proteinExistence type="predicted"/>